<name>A0A267DJQ0_9PLAT</name>
<evidence type="ECO:0000313" key="2">
    <source>
        <dbReference type="Proteomes" id="UP000215902"/>
    </source>
</evidence>
<dbReference type="AlphaFoldDB" id="A0A267DJQ0"/>
<sequence length="271" mass="26847">PQVRLPASSGVGEVGGGLGDFLIDEQGGRAAPCGHGWQCSCWIRRGYHWDTSDWNSAANPPDLIPDHSPYCVYSGPNGLQYFSHGRCNGGVAGSSGLSSPANHHHHHHQHHQFLRPANSLLLSASASASVAGSLRGIGGGGGGGGGRCCSRCGGVGGVGGSFESLGSALSSSQQQQQLRARGPASPQLLPPLDADGEAEVAAADAGSQVALLPPAPVAASPSASTASPASTTIAAVAAFAASPPALIESPAEDVDDAVAMATAAQPAETAA</sequence>
<evidence type="ECO:0000313" key="1">
    <source>
        <dbReference type="EMBL" id="PAA49530.1"/>
    </source>
</evidence>
<organism evidence="1 2">
    <name type="scientific">Macrostomum lignano</name>
    <dbReference type="NCBI Taxonomy" id="282301"/>
    <lineage>
        <taxon>Eukaryota</taxon>
        <taxon>Metazoa</taxon>
        <taxon>Spiralia</taxon>
        <taxon>Lophotrochozoa</taxon>
        <taxon>Platyhelminthes</taxon>
        <taxon>Rhabditophora</taxon>
        <taxon>Macrostomorpha</taxon>
        <taxon>Macrostomida</taxon>
        <taxon>Macrostomidae</taxon>
        <taxon>Macrostomum</taxon>
    </lineage>
</organism>
<reference evidence="1 2" key="1">
    <citation type="submission" date="2017-06" db="EMBL/GenBank/DDBJ databases">
        <title>A platform for efficient transgenesis in Macrostomum lignano, a flatworm model organism for stem cell research.</title>
        <authorList>
            <person name="Berezikov E."/>
        </authorList>
    </citation>
    <scope>NUCLEOTIDE SEQUENCE [LARGE SCALE GENOMIC DNA]</scope>
    <source>
        <strain evidence="1">DV1</strain>
        <tissue evidence="1">Whole organism</tissue>
    </source>
</reference>
<dbReference type="OrthoDB" id="6252479at2759"/>
<comment type="caution">
    <text evidence="1">The sequence shown here is derived from an EMBL/GenBank/DDBJ whole genome shotgun (WGS) entry which is preliminary data.</text>
</comment>
<feature type="non-terminal residue" evidence="1">
    <location>
        <position position="1"/>
    </location>
</feature>
<protein>
    <submittedName>
        <fullName evidence="1">Uncharacterized protein</fullName>
    </submittedName>
</protein>
<accession>A0A267DJQ0</accession>
<dbReference type="EMBL" id="NIVC01003853">
    <property type="protein sequence ID" value="PAA49530.1"/>
    <property type="molecule type" value="Genomic_DNA"/>
</dbReference>
<proteinExistence type="predicted"/>
<gene>
    <name evidence="1" type="ORF">BOX15_Mlig000184g1</name>
</gene>
<dbReference type="Proteomes" id="UP000215902">
    <property type="component" value="Unassembled WGS sequence"/>
</dbReference>
<keyword evidence="2" id="KW-1185">Reference proteome</keyword>